<dbReference type="SUPFAM" id="SSF56019">
    <property type="entry name" value="The spindle assembly checkpoint protein mad2"/>
    <property type="match status" value="1"/>
</dbReference>
<dbReference type="Gene3D" id="3.30.900.10">
    <property type="entry name" value="HORMA domain"/>
    <property type="match status" value="1"/>
</dbReference>
<proteinExistence type="predicted"/>
<comment type="caution">
    <text evidence="1">The sequence shown here is derived from an EMBL/GenBank/DDBJ whole genome shotgun (WGS) entry which is preliminary data.</text>
</comment>
<dbReference type="InterPro" id="IPR036570">
    <property type="entry name" value="HORMA_dom_sf"/>
</dbReference>
<organism evidence="1 2">
    <name type="scientific">Hermanssonia centrifuga</name>
    <dbReference type="NCBI Taxonomy" id="98765"/>
    <lineage>
        <taxon>Eukaryota</taxon>
        <taxon>Fungi</taxon>
        <taxon>Dikarya</taxon>
        <taxon>Basidiomycota</taxon>
        <taxon>Agaricomycotina</taxon>
        <taxon>Agaricomycetes</taxon>
        <taxon>Polyporales</taxon>
        <taxon>Meruliaceae</taxon>
        <taxon>Hermanssonia</taxon>
    </lineage>
</organism>
<evidence type="ECO:0000313" key="2">
    <source>
        <dbReference type="Proteomes" id="UP000186601"/>
    </source>
</evidence>
<dbReference type="OrthoDB" id="21254at2759"/>
<dbReference type="AlphaFoldDB" id="A0A2R6QBE0"/>
<keyword evidence="2" id="KW-1185">Reference proteome</keyword>
<evidence type="ECO:0000313" key="1">
    <source>
        <dbReference type="EMBL" id="PSS05452.1"/>
    </source>
</evidence>
<reference evidence="1 2" key="1">
    <citation type="submission" date="2018-02" db="EMBL/GenBank/DDBJ databases">
        <title>Genome sequence of the basidiomycete white-rot fungus Phlebia centrifuga.</title>
        <authorList>
            <person name="Granchi Z."/>
            <person name="Peng M."/>
            <person name="de Vries R.P."/>
            <person name="Hilden K."/>
            <person name="Makela M.R."/>
            <person name="Grigoriev I."/>
            <person name="Riley R."/>
        </authorList>
    </citation>
    <scope>NUCLEOTIDE SEQUENCE [LARGE SCALE GENOMIC DNA]</scope>
    <source>
        <strain evidence="1 2">FBCC195</strain>
    </source>
</reference>
<accession>A0A2R6QBE0</accession>
<name>A0A2R6QBE0_9APHY</name>
<protein>
    <submittedName>
        <fullName evidence="1">Uncharacterized protein</fullName>
    </submittedName>
</protein>
<dbReference type="STRING" id="98765.A0A2R6QBE0"/>
<sequence length="183" mass="20417">MASDVPLTFNRIVDFHRGAVHIAHRTFSHIEALRGITEFSTSKRLRSGCTAKAQGNVDKVVVVIKSKDDVALERFIFAVQNMIEVEAFNKDTSVLGAMSSVVLGQYFRSFLVKLCMVESQLGHLCLGGERLPLYDVTFAIVLELRDDKAPSLTHGKLSLVVQESEQKLLLGKENDRKGKEREI</sequence>
<dbReference type="EMBL" id="MLYV02000371">
    <property type="protein sequence ID" value="PSS05452.1"/>
    <property type="molecule type" value="Genomic_DNA"/>
</dbReference>
<gene>
    <name evidence="1" type="ORF">PHLCEN_2v3832</name>
</gene>
<dbReference type="Proteomes" id="UP000186601">
    <property type="component" value="Unassembled WGS sequence"/>
</dbReference>